<dbReference type="Gene3D" id="1.10.287.470">
    <property type="entry name" value="Helix hairpin bin"/>
    <property type="match status" value="1"/>
</dbReference>
<evidence type="ECO:0000256" key="2">
    <source>
        <dbReference type="SAM" id="Coils"/>
    </source>
</evidence>
<dbReference type="RefSeq" id="WP_140849432.1">
    <property type="nucleotide sequence ID" value="NZ_RCZC01000002.1"/>
</dbReference>
<evidence type="ECO:0000259" key="5">
    <source>
        <dbReference type="Pfam" id="PF25963"/>
    </source>
</evidence>
<dbReference type="Gene3D" id="2.40.30.170">
    <property type="match status" value="1"/>
</dbReference>
<evidence type="ECO:0000256" key="3">
    <source>
        <dbReference type="SAM" id="MobiDB-lite"/>
    </source>
</evidence>
<evidence type="ECO:0000313" key="6">
    <source>
        <dbReference type="EMBL" id="TPG54383.1"/>
    </source>
</evidence>
<comment type="caution">
    <text evidence="6">The sequence shown here is derived from an EMBL/GenBank/DDBJ whole genome shotgun (WGS) entry which is preliminary data.</text>
</comment>
<dbReference type="OrthoDB" id="9811754at2"/>
<sequence length="398" mass="42477">MSEDQSNAAKTDDTEDRKPKDGQGDADGKRDGASKDGDESKGDDDSDDKPKKPSLFSKPLFWIILIVVVAALVIGGTLYYLDARQYESTDDAFVDAHIVRISPKVAGTLKAVADIDNRHVEAGRVLAVIERSGPEAQVAEADANVKQAQAQFEQARAQVTAAQATRDQAAAQARAPLATAAKAQQDLARYVALARIDPNAVAAQQLDAARATARSTAADAAAARQQIDSAAANITVARRQVTAAQAVIEARRATVRQANVTLGDNRLIAPVAGQVVNRQVNVGSYVGPGTQLMAIVPDHIWVTANFKETQLQLMTIGKPVEIKVDAYPDVKFKGHVDSIQRGAGQAFALLPPQNATGNYVKVVQRVPVRIEFDLKNGPDPRKYPLGPGMSVVPTVKVR</sequence>
<keyword evidence="4" id="KW-1133">Transmembrane helix</keyword>
<dbReference type="EMBL" id="RCZC01000002">
    <property type="protein sequence ID" value="TPG54383.1"/>
    <property type="molecule type" value="Genomic_DNA"/>
</dbReference>
<dbReference type="SUPFAM" id="SSF111369">
    <property type="entry name" value="HlyD-like secretion proteins"/>
    <property type="match status" value="2"/>
</dbReference>
<dbReference type="Proteomes" id="UP000319931">
    <property type="component" value="Unassembled WGS sequence"/>
</dbReference>
<protein>
    <submittedName>
        <fullName evidence="6">HlyD family secretion protein</fullName>
    </submittedName>
</protein>
<dbReference type="AlphaFoldDB" id="A0A502FZR5"/>
<feature type="coiled-coil region" evidence="2">
    <location>
        <begin position="138"/>
        <end position="172"/>
    </location>
</feature>
<feature type="compositionally biased region" description="Basic and acidic residues" evidence="3">
    <location>
        <begin position="10"/>
        <end position="40"/>
    </location>
</feature>
<feature type="transmembrane region" description="Helical" evidence="4">
    <location>
        <begin position="60"/>
        <end position="81"/>
    </location>
</feature>
<evidence type="ECO:0000256" key="1">
    <source>
        <dbReference type="ARBA" id="ARBA00004196"/>
    </source>
</evidence>
<name>A0A502FZR5_9SPHN</name>
<feature type="domain" description="p-hydroxybenzoic acid efflux pump subunit AaeA-like beta-barrel" evidence="5">
    <location>
        <begin position="301"/>
        <end position="386"/>
    </location>
</feature>
<dbReference type="GO" id="GO:0055085">
    <property type="term" value="P:transmembrane transport"/>
    <property type="evidence" value="ECO:0007669"/>
    <property type="project" value="InterPro"/>
</dbReference>
<proteinExistence type="predicted"/>
<keyword evidence="4" id="KW-0472">Membrane</keyword>
<dbReference type="GO" id="GO:0030313">
    <property type="term" value="C:cell envelope"/>
    <property type="evidence" value="ECO:0007669"/>
    <property type="project" value="UniProtKB-SubCell"/>
</dbReference>
<keyword evidence="2" id="KW-0175">Coiled coil</keyword>
<keyword evidence="7" id="KW-1185">Reference proteome</keyword>
<accession>A0A502FZR5</accession>
<dbReference type="Pfam" id="PF25963">
    <property type="entry name" value="Beta-barrel_AAEA"/>
    <property type="match status" value="1"/>
</dbReference>
<gene>
    <name evidence="6" type="ORF">EAH76_06865</name>
</gene>
<dbReference type="PANTHER" id="PTHR30386:SF19">
    <property type="entry name" value="MULTIDRUG EXPORT PROTEIN EMRA-RELATED"/>
    <property type="match status" value="1"/>
</dbReference>
<evidence type="ECO:0000313" key="7">
    <source>
        <dbReference type="Proteomes" id="UP000319931"/>
    </source>
</evidence>
<organism evidence="6 7">
    <name type="scientific">Sphingomonas glacialis</name>
    <dbReference type="NCBI Taxonomy" id="658225"/>
    <lineage>
        <taxon>Bacteria</taxon>
        <taxon>Pseudomonadati</taxon>
        <taxon>Pseudomonadota</taxon>
        <taxon>Alphaproteobacteria</taxon>
        <taxon>Sphingomonadales</taxon>
        <taxon>Sphingomonadaceae</taxon>
        <taxon>Sphingomonas</taxon>
    </lineage>
</organism>
<dbReference type="Gene3D" id="2.40.50.100">
    <property type="match status" value="1"/>
</dbReference>
<reference evidence="6 7" key="1">
    <citation type="journal article" date="2019" name="Environ. Microbiol.">
        <title>Species interactions and distinct microbial communities in high Arctic permafrost affected cryosols are associated with the CH4 and CO2 gas fluxes.</title>
        <authorList>
            <person name="Altshuler I."/>
            <person name="Hamel J."/>
            <person name="Turney S."/>
            <person name="Magnuson E."/>
            <person name="Levesque R."/>
            <person name="Greer C."/>
            <person name="Whyte L.G."/>
        </authorList>
    </citation>
    <scope>NUCLEOTIDE SEQUENCE [LARGE SCALE GENOMIC DNA]</scope>
    <source>
        <strain evidence="6 7">E6.1</strain>
    </source>
</reference>
<feature type="region of interest" description="Disordered" evidence="3">
    <location>
        <begin position="1"/>
        <end position="51"/>
    </location>
</feature>
<comment type="subcellular location">
    <subcellularLocation>
        <location evidence="1">Cell envelope</location>
    </subcellularLocation>
</comment>
<dbReference type="InterPro" id="IPR058634">
    <property type="entry name" value="AaeA-lik-b-barrel"/>
</dbReference>
<keyword evidence="4" id="KW-0812">Transmembrane</keyword>
<evidence type="ECO:0000256" key="4">
    <source>
        <dbReference type="SAM" id="Phobius"/>
    </source>
</evidence>
<dbReference type="InterPro" id="IPR050739">
    <property type="entry name" value="MFP"/>
</dbReference>
<dbReference type="PANTHER" id="PTHR30386">
    <property type="entry name" value="MEMBRANE FUSION SUBUNIT OF EMRAB-TOLC MULTIDRUG EFFLUX PUMP"/>
    <property type="match status" value="1"/>
</dbReference>